<dbReference type="EMBL" id="NPDV01000008">
    <property type="protein sequence ID" value="PJZ53290.1"/>
    <property type="molecule type" value="Genomic_DNA"/>
</dbReference>
<feature type="transmembrane region" description="Helical" evidence="1">
    <location>
        <begin position="21"/>
        <end position="44"/>
    </location>
</feature>
<proteinExistence type="predicted"/>
<comment type="caution">
    <text evidence="2">The sequence shown here is derived from an EMBL/GenBank/DDBJ whole genome shotgun (WGS) entry which is preliminary data.</text>
</comment>
<keyword evidence="4" id="KW-1185">Reference proteome</keyword>
<reference evidence="4 5" key="1">
    <citation type="submission" date="2017-07" db="EMBL/GenBank/DDBJ databases">
        <title>Leptospira spp. isolated from tropical soils.</title>
        <authorList>
            <person name="Thibeaux R."/>
            <person name="Iraola G."/>
            <person name="Ferres I."/>
            <person name="Bierque E."/>
            <person name="Girault D."/>
            <person name="Soupe-Gilbert M.-E."/>
            <person name="Picardeau M."/>
            <person name="Goarant C."/>
        </authorList>
    </citation>
    <scope>NUCLEOTIDE SEQUENCE [LARGE SCALE GENOMIC DNA]</scope>
    <source>
        <strain evidence="2 5">FH2-B-C1</strain>
        <strain evidence="3 4">FH2-B-D1</strain>
    </source>
</reference>
<dbReference type="EMBL" id="NPDU01000001">
    <property type="protein sequence ID" value="PJZ63902.1"/>
    <property type="molecule type" value="Genomic_DNA"/>
</dbReference>
<keyword evidence="1" id="KW-1133">Transmembrane helix</keyword>
<evidence type="ECO:0000313" key="5">
    <source>
        <dbReference type="Proteomes" id="UP000232188"/>
    </source>
</evidence>
<dbReference type="Proteomes" id="UP000232149">
    <property type="component" value="Unassembled WGS sequence"/>
</dbReference>
<keyword evidence="1" id="KW-0812">Transmembrane</keyword>
<sequence>MSSYFFIEESKDKSMKETQEFPHLSILCEIFLIVFSETGMLTLLPNPLPKCKSESYRRFEIFSDRFSKFRSFE</sequence>
<accession>A0A2M9YP78</accession>
<evidence type="ECO:0000313" key="4">
    <source>
        <dbReference type="Proteomes" id="UP000232149"/>
    </source>
</evidence>
<keyword evidence="1" id="KW-0472">Membrane</keyword>
<evidence type="ECO:0000313" key="3">
    <source>
        <dbReference type="EMBL" id="PJZ63902.1"/>
    </source>
</evidence>
<dbReference type="AlphaFoldDB" id="A0A2M9YP78"/>
<evidence type="ECO:0000256" key="1">
    <source>
        <dbReference type="SAM" id="Phobius"/>
    </source>
</evidence>
<protein>
    <submittedName>
        <fullName evidence="2">Uncharacterized protein</fullName>
    </submittedName>
</protein>
<gene>
    <name evidence="3" type="ORF">CH376_00290</name>
    <name evidence="2" type="ORF">CH380_10820</name>
</gene>
<evidence type="ECO:0000313" key="2">
    <source>
        <dbReference type="EMBL" id="PJZ53290.1"/>
    </source>
</evidence>
<dbReference type="Proteomes" id="UP000232188">
    <property type="component" value="Unassembled WGS sequence"/>
</dbReference>
<organism evidence="2 5">
    <name type="scientific">Leptospira adleri</name>
    <dbReference type="NCBI Taxonomy" id="2023186"/>
    <lineage>
        <taxon>Bacteria</taxon>
        <taxon>Pseudomonadati</taxon>
        <taxon>Spirochaetota</taxon>
        <taxon>Spirochaetia</taxon>
        <taxon>Leptospirales</taxon>
        <taxon>Leptospiraceae</taxon>
        <taxon>Leptospira</taxon>
    </lineage>
</organism>
<name>A0A2M9YP78_9LEPT</name>